<proteinExistence type="predicted"/>
<dbReference type="RefSeq" id="XP_022396891.1">
    <property type="nucleotide sequence ID" value="XM_022541368.1"/>
</dbReference>
<name>A0A1L9V8G8_ASPGL</name>
<dbReference type="STRING" id="1160497.A0A1L9V8G8"/>
<reference evidence="2" key="1">
    <citation type="journal article" date="2017" name="Genome Biol.">
        <title>Comparative genomics reveals high biological diversity and specific adaptations in the industrially and medically important fungal genus Aspergillus.</title>
        <authorList>
            <person name="de Vries R.P."/>
            <person name="Riley R."/>
            <person name="Wiebenga A."/>
            <person name="Aguilar-Osorio G."/>
            <person name="Amillis S."/>
            <person name="Uchima C.A."/>
            <person name="Anderluh G."/>
            <person name="Asadollahi M."/>
            <person name="Askin M."/>
            <person name="Barry K."/>
            <person name="Battaglia E."/>
            <person name="Bayram O."/>
            <person name="Benocci T."/>
            <person name="Braus-Stromeyer S.A."/>
            <person name="Caldana C."/>
            <person name="Canovas D."/>
            <person name="Cerqueira G.C."/>
            <person name="Chen F."/>
            <person name="Chen W."/>
            <person name="Choi C."/>
            <person name="Clum A."/>
            <person name="Dos Santos R.A."/>
            <person name="Damasio A.R."/>
            <person name="Diallinas G."/>
            <person name="Emri T."/>
            <person name="Fekete E."/>
            <person name="Flipphi M."/>
            <person name="Freyberg S."/>
            <person name="Gallo A."/>
            <person name="Gournas C."/>
            <person name="Habgood R."/>
            <person name="Hainaut M."/>
            <person name="Harispe M.L."/>
            <person name="Henrissat B."/>
            <person name="Hilden K.S."/>
            <person name="Hope R."/>
            <person name="Hossain A."/>
            <person name="Karabika E."/>
            <person name="Karaffa L."/>
            <person name="Karanyi Z."/>
            <person name="Krasevec N."/>
            <person name="Kuo A."/>
            <person name="Kusch H."/>
            <person name="LaButti K."/>
            <person name="Lagendijk E.L."/>
            <person name="Lapidus A."/>
            <person name="Levasseur A."/>
            <person name="Lindquist E."/>
            <person name="Lipzen A."/>
            <person name="Logrieco A.F."/>
            <person name="MacCabe A."/>
            <person name="Maekelae M.R."/>
            <person name="Malavazi I."/>
            <person name="Melin P."/>
            <person name="Meyer V."/>
            <person name="Mielnichuk N."/>
            <person name="Miskei M."/>
            <person name="Molnar A.P."/>
            <person name="Mule G."/>
            <person name="Ngan C.Y."/>
            <person name="Orejas M."/>
            <person name="Orosz E."/>
            <person name="Ouedraogo J.P."/>
            <person name="Overkamp K.M."/>
            <person name="Park H.-S."/>
            <person name="Perrone G."/>
            <person name="Piumi F."/>
            <person name="Punt P.J."/>
            <person name="Ram A.F."/>
            <person name="Ramon A."/>
            <person name="Rauscher S."/>
            <person name="Record E."/>
            <person name="Riano-Pachon D.M."/>
            <person name="Robert V."/>
            <person name="Roehrig J."/>
            <person name="Ruller R."/>
            <person name="Salamov A."/>
            <person name="Salih N.S."/>
            <person name="Samson R.A."/>
            <person name="Sandor E."/>
            <person name="Sanguinetti M."/>
            <person name="Schuetze T."/>
            <person name="Sepcic K."/>
            <person name="Shelest E."/>
            <person name="Sherlock G."/>
            <person name="Sophianopoulou V."/>
            <person name="Squina F.M."/>
            <person name="Sun H."/>
            <person name="Susca A."/>
            <person name="Todd R.B."/>
            <person name="Tsang A."/>
            <person name="Unkles S.E."/>
            <person name="van de Wiele N."/>
            <person name="van Rossen-Uffink D."/>
            <person name="Oliveira J.V."/>
            <person name="Vesth T.C."/>
            <person name="Visser J."/>
            <person name="Yu J.-H."/>
            <person name="Zhou M."/>
            <person name="Andersen M.R."/>
            <person name="Archer D.B."/>
            <person name="Baker S.E."/>
            <person name="Benoit I."/>
            <person name="Brakhage A.A."/>
            <person name="Braus G.H."/>
            <person name="Fischer R."/>
            <person name="Frisvad J.C."/>
            <person name="Goldman G.H."/>
            <person name="Houbraken J."/>
            <person name="Oakley B."/>
            <person name="Pocsi I."/>
            <person name="Scazzocchio C."/>
            <person name="Seiboth B."/>
            <person name="vanKuyk P.A."/>
            <person name="Wortman J."/>
            <person name="Dyer P.S."/>
            <person name="Grigoriev I.V."/>
        </authorList>
    </citation>
    <scope>NUCLEOTIDE SEQUENCE [LARGE SCALE GENOMIC DNA]</scope>
    <source>
        <strain evidence="2">CBS 516.65</strain>
    </source>
</reference>
<dbReference type="EMBL" id="KV878912">
    <property type="protein sequence ID" value="OJJ80193.1"/>
    <property type="molecule type" value="Genomic_DNA"/>
</dbReference>
<dbReference type="Proteomes" id="UP000184300">
    <property type="component" value="Unassembled WGS sequence"/>
</dbReference>
<organism evidence="1 2">
    <name type="scientific">Aspergillus glaucus CBS 516.65</name>
    <dbReference type="NCBI Taxonomy" id="1160497"/>
    <lineage>
        <taxon>Eukaryota</taxon>
        <taxon>Fungi</taxon>
        <taxon>Dikarya</taxon>
        <taxon>Ascomycota</taxon>
        <taxon>Pezizomycotina</taxon>
        <taxon>Eurotiomycetes</taxon>
        <taxon>Eurotiomycetidae</taxon>
        <taxon>Eurotiales</taxon>
        <taxon>Aspergillaceae</taxon>
        <taxon>Aspergillus</taxon>
        <taxon>Aspergillus subgen. Aspergillus</taxon>
    </lineage>
</organism>
<dbReference type="AlphaFoldDB" id="A0A1L9V8G8"/>
<dbReference type="GeneID" id="34457629"/>
<protein>
    <submittedName>
        <fullName evidence="1">Uncharacterized protein</fullName>
    </submittedName>
</protein>
<sequence>QAEEDVYCDRMRRLGATWWKNGKRVDLLRRELNGLKDSDEYIRVGWPAGGGVWVLHTIFEEATKKGVGLIHNAYNMEERCKVIEQIGGIFYADPKDCPCLDLS</sequence>
<dbReference type="VEuPathDB" id="FungiDB:ASPGLDRAFT_135305"/>
<evidence type="ECO:0000313" key="2">
    <source>
        <dbReference type="Proteomes" id="UP000184300"/>
    </source>
</evidence>
<dbReference type="OrthoDB" id="4487429at2759"/>
<evidence type="ECO:0000313" key="1">
    <source>
        <dbReference type="EMBL" id="OJJ80193.1"/>
    </source>
</evidence>
<keyword evidence="2" id="KW-1185">Reference proteome</keyword>
<feature type="non-terminal residue" evidence="1">
    <location>
        <position position="1"/>
    </location>
</feature>
<gene>
    <name evidence="1" type="ORF">ASPGLDRAFT_135305</name>
</gene>
<accession>A0A1L9V8G8</accession>